<feature type="domain" description="Disease resistance protein At4g27190-like leucine-rich repeats" evidence="3">
    <location>
        <begin position="304"/>
        <end position="430"/>
    </location>
</feature>
<dbReference type="InterPro" id="IPR002182">
    <property type="entry name" value="NB-ARC"/>
</dbReference>
<dbReference type="SUPFAM" id="SSF52058">
    <property type="entry name" value="L domain-like"/>
    <property type="match status" value="1"/>
</dbReference>
<keyword evidence="5" id="KW-1185">Reference proteome</keyword>
<evidence type="ECO:0000256" key="1">
    <source>
        <dbReference type="ARBA" id="ARBA00022821"/>
    </source>
</evidence>
<dbReference type="Proteomes" id="UP001152561">
    <property type="component" value="Unassembled WGS sequence"/>
</dbReference>
<dbReference type="OrthoDB" id="3794806at2759"/>
<keyword evidence="1" id="KW-0611">Plant defense</keyword>
<dbReference type="SUPFAM" id="SSF52540">
    <property type="entry name" value="P-loop containing nucleoside triphosphate hydrolases"/>
    <property type="match status" value="1"/>
</dbReference>
<dbReference type="PANTHER" id="PTHR33463">
    <property type="entry name" value="NB-ARC DOMAIN-CONTAINING PROTEIN-RELATED"/>
    <property type="match status" value="1"/>
</dbReference>
<evidence type="ECO:0000313" key="5">
    <source>
        <dbReference type="Proteomes" id="UP001152561"/>
    </source>
</evidence>
<sequence>MVASSSSVVDNGAFLSVDDIAIKQRLTMDPIIAYQLRKNVENTIHQQREAVHQIIEEMQDDHYKVIGIYGMGGIGKTTLAKEVGKMARYCGIVNKVIMVVVSQKRKTRKIQGQIADMLGRRLKEESTLGRAEELYTGGSFKLWQLADGSVERSGQASLSELMSLAHLNILCVEVSTLLAFPEIFDLPSIHKFEITVGYNSAICYPNSRAFYLREIKTGIPNGMRHMLQFTEELTMFCACKEILKSVFDIKGGLNHLRTLEITANEDITYLVDEVLHSDAPVTLGALEKLHLQNLKKLCLLYACSIEAGSFQNLQILKVDLCHDLIHLLGTSLLQRLSSIEEVHVYSCNKLFTIFHLDKAAFDEEQKLLSTLKRIQLHRLPWLSKIWKVPNQSLLNENLQKIQCFNNLTDVAICYCDNLRYVFPSMAAQIFVNWIVSKLWGVTDWKESLENHQKESQSLGKLEELKVNEMSNLVKLISIEESEREEEKHKMIVLPELKSLRVTKSQNVERLCSEAFIMDLPSLEEFVLLECPKMADTIKHGLGSASSLLKAQIEEQSFIGTMAQQVFSGKV</sequence>
<evidence type="ECO:0008006" key="6">
    <source>
        <dbReference type="Google" id="ProtNLM"/>
    </source>
</evidence>
<comment type="caution">
    <text evidence="4">The sequence shown here is derived from an EMBL/GenBank/DDBJ whole genome shotgun (WGS) entry which is preliminary data.</text>
</comment>
<dbReference type="PANTHER" id="PTHR33463:SF169">
    <property type="entry name" value="AAA+ ATPASE DOMAIN-CONTAINING PROTEIN"/>
    <property type="match status" value="1"/>
</dbReference>
<dbReference type="PRINTS" id="PR00364">
    <property type="entry name" value="DISEASERSIST"/>
</dbReference>
<protein>
    <recommendedName>
        <fullName evidence="6">NB-ARC domain-containing protein</fullName>
    </recommendedName>
</protein>
<dbReference type="EMBL" id="JAJAGQ010000003">
    <property type="protein sequence ID" value="KAJ8568782.1"/>
    <property type="molecule type" value="Genomic_DNA"/>
</dbReference>
<feature type="domain" description="NB-ARC" evidence="2">
    <location>
        <begin position="49"/>
        <end position="125"/>
    </location>
</feature>
<name>A0A9Q1RQZ6_9SOLA</name>
<dbReference type="GO" id="GO:0043531">
    <property type="term" value="F:ADP binding"/>
    <property type="evidence" value="ECO:0007669"/>
    <property type="project" value="InterPro"/>
</dbReference>
<organism evidence="4 5">
    <name type="scientific">Anisodus acutangulus</name>
    <dbReference type="NCBI Taxonomy" id="402998"/>
    <lineage>
        <taxon>Eukaryota</taxon>
        <taxon>Viridiplantae</taxon>
        <taxon>Streptophyta</taxon>
        <taxon>Embryophyta</taxon>
        <taxon>Tracheophyta</taxon>
        <taxon>Spermatophyta</taxon>
        <taxon>Magnoliopsida</taxon>
        <taxon>eudicotyledons</taxon>
        <taxon>Gunneridae</taxon>
        <taxon>Pentapetalae</taxon>
        <taxon>asterids</taxon>
        <taxon>lamiids</taxon>
        <taxon>Solanales</taxon>
        <taxon>Solanaceae</taxon>
        <taxon>Solanoideae</taxon>
        <taxon>Hyoscyameae</taxon>
        <taxon>Anisodus</taxon>
    </lineage>
</organism>
<dbReference type="InterPro" id="IPR050905">
    <property type="entry name" value="Plant_NBS-LRR"/>
</dbReference>
<dbReference type="AlphaFoldDB" id="A0A9Q1RQZ6"/>
<dbReference type="Pfam" id="PF23247">
    <property type="entry name" value="LRR_RPS2"/>
    <property type="match status" value="1"/>
</dbReference>
<proteinExistence type="predicted"/>
<accession>A0A9Q1RQZ6</accession>
<evidence type="ECO:0000259" key="3">
    <source>
        <dbReference type="Pfam" id="PF23247"/>
    </source>
</evidence>
<reference evidence="5" key="1">
    <citation type="journal article" date="2023" name="Proc. Natl. Acad. Sci. U.S.A.">
        <title>Genomic and structural basis for evolution of tropane alkaloid biosynthesis.</title>
        <authorList>
            <person name="Wanga Y.-J."/>
            <person name="Taina T."/>
            <person name="Yua J.-Y."/>
            <person name="Lia J."/>
            <person name="Xua B."/>
            <person name="Chenc J."/>
            <person name="D'Auriad J.C."/>
            <person name="Huanga J.-P."/>
            <person name="Huanga S.-X."/>
        </authorList>
    </citation>
    <scope>NUCLEOTIDE SEQUENCE [LARGE SCALE GENOMIC DNA]</scope>
    <source>
        <strain evidence="5">cv. KIB-2019</strain>
    </source>
</reference>
<gene>
    <name evidence="4" type="ORF">K7X08_032413</name>
</gene>
<dbReference type="InterPro" id="IPR027417">
    <property type="entry name" value="P-loop_NTPase"/>
</dbReference>
<dbReference type="Gene3D" id="3.40.50.300">
    <property type="entry name" value="P-loop containing nucleotide triphosphate hydrolases"/>
    <property type="match status" value="1"/>
</dbReference>
<evidence type="ECO:0000259" key="2">
    <source>
        <dbReference type="Pfam" id="PF00931"/>
    </source>
</evidence>
<dbReference type="InterPro" id="IPR057135">
    <property type="entry name" value="At4g27190-like_LRR"/>
</dbReference>
<dbReference type="Pfam" id="PF00931">
    <property type="entry name" value="NB-ARC"/>
    <property type="match status" value="1"/>
</dbReference>
<evidence type="ECO:0000313" key="4">
    <source>
        <dbReference type="EMBL" id="KAJ8568782.1"/>
    </source>
</evidence>